<reference evidence="1 2" key="1">
    <citation type="journal article" date="2023" name="Science">
        <title>Complex scaffold remodeling in plant triterpene biosynthesis.</title>
        <authorList>
            <person name="De La Pena R."/>
            <person name="Hodgson H."/>
            <person name="Liu J.C."/>
            <person name="Stephenson M.J."/>
            <person name="Martin A.C."/>
            <person name="Owen C."/>
            <person name="Harkess A."/>
            <person name="Leebens-Mack J."/>
            <person name="Jimenez L.E."/>
            <person name="Osbourn A."/>
            <person name="Sattely E.S."/>
        </authorList>
    </citation>
    <scope>NUCLEOTIDE SEQUENCE [LARGE SCALE GENOMIC DNA]</scope>
    <source>
        <strain evidence="2">cv. JPN11</strain>
        <tissue evidence="1">Leaf</tissue>
    </source>
</reference>
<gene>
    <name evidence="1" type="ORF">OWV82_018016</name>
</gene>
<evidence type="ECO:0000313" key="2">
    <source>
        <dbReference type="Proteomes" id="UP001164539"/>
    </source>
</evidence>
<organism evidence="1 2">
    <name type="scientific">Melia azedarach</name>
    <name type="common">Chinaberry tree</name>
    <dbReference type="NCBI Taxonomy" id="155640"/>
    <lineage>
        <taxon>Eukaryota</taxon>
        <taxon>Viridiplantae</taxon>
        <taxon>Streptophyta</taxon>
        <taxon>Embryophyta</taxon>
        <taxon>Tracheophyta</taxon>
        <taxon>Spermatophyta</taxon>
        <taxon>Magnoliopsida</taxon>
        <taxon>eudicotyledons</taxon>
        <taxon>Gunneridae</taxon>
        <taxon>Pentapetalae</taxon>
        <taxon>rosids</taxon>
        <taxon>malvids</taxon>
        <taxon>Sapindales</taxon>
        <taxon>Meliaceae</taxon>
        <taxon>Melia</taxon>
    </lineage>
</organism>
<dbReference type="Proteomes" id="UP001164539">
    <property type="component" value="Chromosome 10"/>
</dbReference>
<keyword evidence="2" id="KW-1185">Reference proteome</keyword>
<protein>
    <submittedName>
        <fullName evidence="1">Uncharacterized protein</fullName>
    </submittedName>
</protein>
<dbReference type="EMBL" id="CM051403">
    <property type="protein sequence ID" value="KAJ4707988.1"/>
    <property type="molecule type" value="Genomic_DNA"/>
</dbReference>
<accession>A0ACC1X9Z8</accession>
<comment type="caution">
    <text evidence="1">The sequence shown here is derived from an EMBL/GenBank/DDBJ whole genome shotgun (WGS) entry which is preliminary data.</text>
</comment>
<sequence length="2189" mass="242577">MSGKLHCPFFGNALQSSLSNRNAGNFLYLDKGEFPKMASRKFRCEKRQNDWITQAIRFSNFCGKNVELFRNSIGSRNGLVVKCVQEPFVRSKALVKSLAPLWKEGLLLMRCSVFVAVISGVCLLVWYGQRKAKSFIEAKLLPSVCSMLSEYIQRDIDFGKVRRVSPLSITLESCSIGPHSEEFSCGEVPTMKLRVRPFASLRRGKIVIDAVLSNPSVLIVQKKDFTWLGIPSSEGGFLQRHLSTEEGIDYRTKVRRLAREEAATHWSRERDDMAREAAEVGYIVSEKSSSQSQDDTLQETTHSTELASSENFICMDEKMHWSDHHCMDTGVDYDMKHADLEKSFGVKIPGSGLKFWSKVIKGPKKHKFKKVNGSDMYAAGVTAKRRILERSALAAAAYFQGLLEGQSNEPSQVSINNDVLKFDNILLKSEHDTGAGTSIDMTRGEAHLLANNWTGKQHEDSKIYPLSTKKNVNVNGSLSKFDFIRDPFLMTIGRLSGIRKFSENFPSVTNVVGATEMNSPNVDSEDLVVDVNKYMDHNKPEIQGVHASQNQTFVNPEPWDAISNPVPILPLGLKSNLLSFSRNVRELFSNVFAGPFKEFKSGMAPNIEDVVAELVDGVNIVQNEGIEKMLPVTLDSVHFKGGTLMLLAYGDREPREMENAIGHVKFQNHYGRVYVQVSGNCKMWRSDTMSEDGGWLSADVFVDCIEQQWHANLKIVNLFVPLFERILEIPIMWSKGRATGEVHICMSRGETFPNLHGQLDITGLTFQIFDAPSSFSDISTSLCFRGQRIFLHNASGWFGSVPLEASGDFGIHPEEGEFHLMCQVPYVEVNTLMKTFKMKPLLFPLAGSVTAVFNCQGPLDAPIFVGSGMVSRKMAPSVSDVPASCALEAMLKSKEAGAVAAFDRVPFSYVSANFTFNTDNCVADLYGIRASLVDGGEIRGAGNAWICPEGELDDAAVDVNFSGILSFDKIAHRYIPGYLQLMPLKLGDLSGETKLSGSLLKPRFDIKWIAPKAEGSFTDARGDIMISHDCITVSSSSIAFDLYAEVQTSYPDDYWINRKEADVKGAMPFTVDGVDLDLRMRGFEFFSLVSYPFDSPRPTHLKATGKIKFQGKVLKPCSQPTEQDFDFKEKMQHAKMTDKGNKQSLVGELSVSGLKLNQLMLAPQLVGPLSISRDHIKLDATGRPDESLALELVGPLQPTCEENSQNGKLLSFSLQKGQLKANICYRPLHSITLEVRHLPLDELELASLRGTIQKAEIQLILQKRRGHGLLSVLRPKFSGLLGEALDVAVRWSGDVITVEKTVLEQINSCYELQGEYVLPGTRDRNLSQKDSGGLFKRAMTGHLGSVISSMGRWRMRLEVPRAEVAEMLPLARLLSRSTDPAVRSRSKDLFIQSLQSVGLYAENLQDLIEVVQKHYTPSNEVILEDLSLPGLAELEGRWHGSLDASGGGNGDTMAEFDFHGEDWEWGAYRTQRVLAVGAYSNDDGLRLEKIFIQKDNATIHADGTLLGPKTNLHFAVLNFPVSLVPTVVQVIESSATDVIHSLRQLLAPIKGILHMEGDLRGNLAKPECDVQVRLLDGAIGGIDLGRAEIVASLTSTSRFLFNAKFEPIIQNGHVHIQGSIPVTLVNNMSEEEDAETDKSGAAWVPGWVQERGRGSADEASEKKILRDRNEDGWDTQLAESLKGLNWNILDVGEVRVDADIKDGGMMLLTALSPHAKWLQGNADVMLQVRGTVEQPVLDGYASFHRASISSPVLRKPFTNFGGTVHVKSNRLCITSLESRVSRKGKLFIKGNLPLQTNEASLADKIDLKCEVLEVRAKNILSGQVDTQMQITGSILQPNISGNIKLSHGEAYLPHDKGSGTVPFNRLEPNQSKLPSGGINRAVASRYVSRFFSSEPATSRTKFPQPSVKSVDVEKEMEQVNIKPNVDIRLSDLKLVLGPELRIVYPLILNFAVSGELELNGPAHPKRIKPKGILTFENGDVNLVATQVRLKREHLNIAKFEPEHGLDPMLDLALVGSEWQFRIQSRASNWQDKIVVTSTRSVEQDVLSPTEAARVFESQLAESILEGDGQLAFKKLATATLETLMPRIEGKGEFGQARWRLVYAPQIPSLLSVDPTVDPLKSLASNISFGTEVEVQLGKRLQASIVRQMKDSEMAMQWTLIYQLTRRLRVLLQSAPSKRLLFEYSATSQD</sequence>
<proteinExistence type="predicted"/>
<name>A0ACC1X9Z8_MELAZ</name>
<evidence type="ECO:0000313" key="1">
    <source>
        <dbReference type="EMBL" id="KAJ4707988.1"/>
    </source>
</evidence>